<comment type="caution">
    <text evidence="2">The sequence shown here is derived from an EMBL/GenBank/DDBJ whole genome shotgun (WGS) entry which is preliminary data.</text>
</comment>
<dbReference type="AlphaFoldDB" id="A0AAD7DYF4"/>
<dbReference type="Gene3D" id="3.10.180.10">
    <property type="entry name" value="2,3-Dihydroxybiphenyl 1,2-Dioxygenase, domain 1"/>
    <property type="match status" value="1"/>
</dbReference>
<sequence>MSTKTLDHIVHLTPPGTVHETAEQFRQLGFNVIDGGVHADGFTANSLVILKDHAYLELISFTHPPEAYPPSSPARRARDSHKWAARAPGWIDYAFLGNGSLTAPNRISDVINGRRDASDAPLYVDEVPGGRTRPDGEVLKWVISAPAKKDSILPFFCGDVTDRQLRVPTKPDSNARHPSGALGIAHIRLLTSRSSLAAVSKELSVVADGAPVSRTRTEAKWSLSTLNGEHPPTLILSTPEGPEQEAFVARNSAAGIYEVGFWVGAEGKEGSVTTPFGKIVWVSHV</sequence>
<protein>
    <submittedName>
        <fullName evidence="2">Glyoxalase-like domain-containing protein</fullName>
    </submittedName>
</protein>
<gene>
    <name evidence="2" type="ORF">B0H17DRAFT_1046956</name>
</gene>
<organism evidence="2 3">
    <name type="scientific">Mycena rosella</name>
    <name type="common">Pink bonnet</name>
    <name type="synonym">Agaricus rosellus</name>
    <dbReference type="NCBI Taxonomy" id="1033263"/>
    <lineage>
        <taxon>Eukaryota</taxon>
        <taxon>Fungi</taxon>
        <taxon>Dikarya</taxon>
        <taxon>Basidiomycota</taxon>
        <taxon>Agaricomycotina</taxon>
        <taxon>Agaricomycetes</taxon>
        <taxon>Agaricomycetidae</taxon>
        <taxon>Agaricales</taxon>
        <taxon>Marasmiineae</taxon>
        <taxon>Mycenaceae</taxon>
        <taxon>Mycena</taxon>
    </lineage>
</organism>
<dbReference type="Pfam" id="PF13468">
    <property type="entry name" value="Glyoxalase_3"/>
    <property type="match status" value="1"/>
</dbReference>
<dbReference type="PANTHER" id="PTHR40265">
    <property type="entry name" value="BLL2707 PROTEIN"/>
    <property type="match status" value="1"/>
</dbReference>
<dbReference type="PANTHER" id="PTHR40265:SF1">
    <property type="entry name" value="GLYOXALASE-LIKE DOMAIN-CONTAINING PROTEIN"/>
    <property type="match status" value="1"/>
</dbReference>
<proteinExistence type="predicted"/>
<evidence type="ECO:0000313" key="3">
    <source>
        <dbReference type="Proteomes" id="UP001221757"/>
    </source>
</evidence>
<evidence type="ECO:0000259" key="1">
    <source>
        <dbReference type="Pfam" id="PF13468"/>
    </source>
</evidence>
<feature type="domain" description="Glyoxalase-like" evidence="1">
    <location>
        <begin position="6"/>
        <end position="197"/>
    </location>
</feature>
<name>A0AAD7DYF4_MYCRO</name>
<dbReference type="InterPro" id="IPR029068">
    <property type="entry name" value="Glyas_Bleomycin-R_OHBP_Dase"/>
</dbReference>
<reference evidence="2" key="1">
    <citation type="submission" date="2023-03" db="EMBL/GenBank/DDBJ databases">
        <title>Massive genome expansion in bonnet fungi (Mycena s.s.) driven by repeated elements and novel gene families across ecological guilds.</title>
        <authorList>
            <consortium name="Lawrence Berkeley National Laboratory"/>
            <person name="Harder C.B."/>
            <person name="Miyauchi S."/>
            <person name="Viragh M."/>
            <person name="Kuo A."/>
            <person name="Thoen E."/>
            <person name="Andreopoulos B."/>
            <person name="Lu D."/>
            <person name="Skrede I."/>
            <person name="Drula E."/>
            <person name="Henrissat B."/>
            <person name="Morin E."/>
            <person name="Kohler A."/>
            <person name="Barry K."/>
            <person name="LaButti K."/>
            <person name="Morin E."/>
            <person name="Salamov A."/>
            <person name="Lipzen A."/>
            <person name="Mereny Z."/>
            <person name="Hegedus B."/>
            <person name="Baldrian P."/>
            <person name="Stursova M."/>
            <person name="Weitz H."/>
            <person name="Taylor A."/>
            <person name="Grigoriev I.V."/>
            <person name="Nagy L.G."/>
            <person name="Martin F."/>
            <person name="Kauserud H."/>
        </authorList>
    </citation>
    <scope>NUCLEOTIDE SEQUENCE</scope>
    <source>
        <strain evidence="2">CBHHK067</strain>
    </source>
</reference>
<accession>A0AAD7DYF4</accession>
<dbReference type="InterPro" id="IPR025870">
    <property type="entry name" value="Glyoxalase-like_dom"/>
</dbReference>
<dbReference type="EMBL" id="JARKIE010000019">
    <property type="protein sequence ID" value="KAJ7700893.1"/>
    <property type="molecule type" value="Genomic_DNA"/>
</dbReference>
<keyword evidence="3" id="KW-1185">Reference proteome</keyword>
<evidence type="ECO:0000313" key="2">
    <source>
        <dbReference type="EMBL" id="KAJ7700893.1"/>
    </source>
</evidence>
<dbReference type="Proteomes" id="UP001221757">
    <property type="component" value="Unassembled WGS sequence"/>
</dbReference>